<dbReference type="Gene3D" id="3.60.21.10">
    <property type="match status" value="1"/>
</dbReference>
<reference evidence="3" key="1">
    <citation type="submission" date="2023-10" db="EMBL/GenBank/DDBJ databases">
        <title>Genome assembly of Pristionchus species.</title>
        <authorList>
            <person name="Yoshida K."/>
            <person name="Sommer R.J."/>
        </authorList>
    </citation>
    <scope>NUCLEOTIDE SEQUENCE</scope>
    <source>
        <strain evidence="3">RS5133</strain>
    </source>
</reference>
<dbReference type="EC" id="3.1.3.16" evidence="1"/>
<evidence type="ECO:0000313" key="3">
    <source>
        <dbReference type="EMBL" id="GMT09589.1"/>
    </source>
</evidence>
<dbReference type="PANTHER" id="PTHR11668">
    <property type="entry name" value="SERINE/THREONINE PROTEIN PHOSPHATASE"/>
    <property type="match status" value="1"/>
</dbReference>
<comment type="caution">
    <text evidence="3">The sequence shown here is derived from an EMBL/GenBank/DDBJ whole genome shotgun (WGS) entry which is preliminary data.</text>
</comment>
<feature type="non-terminal residue" evidence="3">
    <location>
        <position position="364"/>
    </location>
</feature>
<dbReference type="SMART" id="SM00156">
    <property type="entry name" value="PP2Ac"/>
    <property type="match status" value="1"/>
</dbReference>
<keyword evidence="4" id="KW-1185">Reference proteome</keyword>
<accession>A0AAV5UR50</accession>
<evidence type="ECO:0000259" key="2">
    <source>
        <dbReference type="PROSITE" id="PS00125"/>
    </source>
</evidence>
<dbReference type="InterPro" id="IPR006186">
    <property type="entry name" value="Ser/Thr-sp_prot-phosphatase"/>
</dbReference>
<proteinExistence type="inferred from homology"/>
<comment type="catalytic activity">
    <reaction evidence="1">
        <text>O-phospho-L-threonyl-[protein] + H2O = L-threonyl-[protein] + phosphate</text>
        <dbReference type="Rhea" id="RHEA:47004"/>
        <dbReference type="Rhea" id="RHEA-COMP:11060"/>
        <dbReference type="Rhea" id="RHEA-COMP:11605"/>
        <dbReference type="ChEBI" id="CHEBI:15377"/>
        <dbReference type="ChEBI" id="CHEBI:30013"/>
        <dbReference type="ChEBI" id="CHEBI:43474"/>
        <dbReference type="ChEBI" id="CHEBI:61977"/>
        <dbReference type="EC" id="3.1.3.16"/>
    </reaction>
</comment>
<sequence length="364" mass="41243">KSPPGACPPKKRTGKGLTELIMTMSSQRYSGNYFDYKFNDILRVLIEIKEVFRNEKALVECQTPVVIVGDLHGQYHDLLRMFNSFNDNSQPDNIRPGFLTSRYVFLGDYVDRGKQSIEVVMLLFLLKIKFNKAFLLLRGNHESKSINRVYGFKAELEERFDKGDASKLFHMFNEVFTYMPLACLVGGSILCMHGGISPKLKSLDDIREIPKPLVDPNENAIAIDLLWADPMIGLKGSKPNEVRGVSVHFGEDVLEEIMQRLGLTLVVRGHQMMMAGFRCYHGRKLVTIFTATSYYPDRQNTGAVMVVSRDGRVGFKFLTPVDDKKNGESVKLANCQERSVIDSKKIFRGAHDDANDYDTGYLVF</sequence>
<evidence type="ECO:0000313" key="4">
    <source>
        <dbReference type="Proteomes" id="UP001432322"/>
    </source>
</evidence>
<name>A0AAV5UR50_9BILA</name>
<organism evidence="3 4">
    <name type="scientific">Pristionchus fissidentatus</name>
    <dbReference type="NCBI Taxonomy" id="1538716"/>
    <lineage>
        <taxon>Eukaryota</taxon>
        <taxon>Metazoa</taxon>
        <taxon>Ecdysozoa</taxon>
        <taxon>Nematoda</taxon>
        <taxon>Chromadorea</taxon>
        <taxon>Rhabditida</taxon>
        <taxon>Rhabditina</taxon>
        <taxon>Diplogasteromorpha</taxon>
        <taxon>Diplogasteroidea</taxon>
        <taxon>Neodiplogasteridae</taxon>
        <taxon>Pristionchus</taxon>
    </lineage>
</organism>
<feature type="domain" description="Serine/threonine specific protein phosphatases" evidence="2">
    <location>
        <begin position="137"/>
        <end position="142"/>
    </location>
</feature>
<dbReference type="InterPro" id="IPR050341">
    <property type="entry name" value="PP1_catalytic_subunit"/>
</dbReference>
<keyword evidence="1" id="KW-0378">Hydrolase</keyword>
<dbReference type="GO" id="GO:0005737">
    <property type="term" value="C:cytoplasm"/>
    <property type="evidence" value="ECO:0007669"/>
    <property type="project" value="TreeGrafter"/>
</dbReference>
<dbReference type="EMBL" id="BTSY01000001">
    <property type="protein sequence ID" value="GMT09589.1"/>
    <property type="molecule type" value="Genomic_DNA"/>
</dbReference>
<dbReference type="Proteomes" id="UP001432322">
    <property type="component" value="Unassembled WGS sequence"/>
</dbReference>
<dbReference type="SUPFAM" id="SSF56300">
    <property type="entry name" value="Metallo-dependent phosphatases"/>
    <property type="match status" value="1"/>
</dbReference>
<dbReference type="PRINTS" id="PR00114">
    <property type="entry name" value="STPHPHTASE"/>
</dbReference>
<evidence type="ECO:0000256" key="1">
    <source>
        <dbReference type="RuleBase" id="RU004273"/>
    </source>
</evidence>
<dbReference type="InterPro" id="IPR004843">
    <property type="entry name" value="Calcineurin-like_PHP"/>
</dbReference>
<dbReference type="Pfam" id="PF00149">
    <property type="entry name" value="Metallophos"/>
    <property type="match status" value="1"/>
</dbReference>
<feature type="non-terminal residue" evidence="3">
    <location>
        <position position="1"/>
    </location>
</feature>
<dbReference type="InterPro" id="IPR029052">
    <property type="entry name" value="Metallo-depent_PP-like"/>
</dbReference>
<dbReference type="FunFam" id="3.60.21.10:FF:000131">
    <property type="entry name" value="Serine/threonine-protein phosphatase"/>
    <property type="match status" value="1"/>
</dbReference>
<protein>
    <recommendedName>
        <fullName evidence="1">Serine/threonine-protein phosphatase</fullName>
        <ecNumber evidence="1">3.1.3.16</ecNumber>
    </recommendedName>
</protein>
<dbReference type="PROSITE" id="PS00125">
    <property type="entry name" value="SER_THR_PHOSPHATASE"/>
    <property type="match status" value="1"/>
</dbReference>
<dbReference type="GO" id="GO:0005634">
    <property type="term" value="C:nucleus"/>
    <property type="evidence" value="ECO:0007669"/>
    <property type="project" value="TreeGrafter"/>
</dbReference>
<gene>
    <name evidence="3" type="ORF">PFISCL1PPCAC_886</name>
</gene>
<dbReference type="GO" id="GO:0004722">
    <property type="term" value="F:protein serine/threonine phosphatase activity"/>
    <property type="evidence" value="ECO:0007669"/>
    <property type="project" value="UniProtKB-EC"/>
</dbReference>
<comment type="similarity">
    <text evidence="1">Belongs to the PPP phosphatase family.</text>
</comment>
<dbReference type="PANTHER" id="PTHR11668:SF491">
    <property type="entry name" value="SERINE_THREONINE-PROTEIN PHOSPHATASE"/>
    <property type="match status" value="1"/>
</dbReference>
<dbReference type="AlphaFoldDB" id="A0AAV5UR50"/>